<comment type="caution">
    <text evidence="3">The sequence shown here is derived from an EMBL/GenBank/DDBJ whole genome shotgun (WGS) entry which is preliminary data.</text>
</comment>
<proteinExistence type="predicted"/>
<sequence>MAIPQQQVPATLGRAATITVIGLLAVFIGSLIVLGLMRDDKNWDRLIYLLAGLEAVVFAGAGALFGTTVQRAQVVEAKQELVAERQRADANEGDATAGRALHQGVIAKEAEAAAATRTGQPEIRAGRPTGPAPGSSSGASSDVADLARLARSLFPDR</sequence>
<keyword evidence="2" id="KW-0812">Transmembrane</keyword>
<evidence type="ECO:0000256" key="2">
    <source>
        <dbReference type="SAM" id="Phobius"/>
    </source>
</evidence>
<dbReference type="RefSeq" id="WP_346148193.1">
    <property type="nucleotide sequence ID" value="NZ_BAAAUA010000045.1"/>
</dbReference>
<dbReference type="Proteomes" id="UP001596066">
    <property type="component" value="Unassembled WGS sequence"/>
</dbReference>
<organism evidence="3 4">
    <name type="scientific">Kitasatospora cinereorecta</name>
    <dbReference type="NCBI Taxonomy" id="285560"/>
    <lineage>
        <taxon>Bacteria</taxon>
        <taxon>Bacillati</taxon>
        <taxon>Actinomycetota</taxon>
        <taxon>Actinomycetes</taxon>
        <taxon>Kitasatosporales</taxon>
        <taxon>Streptomycetaceae</taxon>
        <taxon>Kitasatospora</taxon>
    </lineage>
</organism>
<keyword evidence="2" id="KW-1133">Transmembrane helix</keyword>
<gene>
    <name evidence="3" type="ORF">ACFPZF_27065</name>
</gene>
<reference evidence="4" key="1">
    <citation type="journal article" date="2019" name="Int. J. Syst. Evol. Microbiol.">
        <title>The Global Catalogue of Microorganisms (GCM) 10K type strain sequencing project: providing services to taxonomists for standard genome sequencing and annotation.</title>
        <authorList>
            <consortium name="The Broad Institute Genomics Platform"/>
            <consortium name="The Broad Institute Genome Sequencing Center for Infectious Disease"/>
            <person name="Wu L."/>
            <person name="Ma J."/>
        </authorList>
    </citation>
    <scope>NUCLEOTIDE SEQUENCE [LARGE SCALE GENOMIC DNA]</scope>
    <source>
        <strain evidence="4">CGMCC 4.1622</strain>
    </source>
</reference>
<keyword evidence="2" id="KW-0472">Membrane</keyword>
<dbReference type="EMBL" id="JBHSOC010000059">
    <property type="protein sequence ID" value="MFC5645006.1"/>
    <property type="molecule type" value="Genomic_DNA"/>
</dbReference>
<evidence type="ECO:0000313" key="4">
    <source>
        <dbReference type="Proteomes" id="UP001596066"/>
    </source>
</evidence>
<feature type="transmembrane region" description="Helical" evidence="2">
    <location>
        <begin position="46"/>
        <end position="65"/>
    </location>
</feature>
<name>A0ABW0VH69_9ACTN</name>
<evidence type="ECO:0000256" key="1">
    <source>
        <dbReference type="SAM" id="MobiDB-lite"/>
    </source>
</evidence>
<accession>A0ABW0VH69</accession>
<feature type="transmembrane region" description="Helical" evidence="2">
    <location>
        <begin position="12"/>
        <end position="34"/>
    </location>
</feature>
<evidence type="ECO:0000313" key="3">
    <source>
        <dbReference type="EMBL" id="MFC5645006.1"/>
    </source>
</evidence>
<protein>
    <recommendedName>
        <fullName evidence="5">Integral membrane protein</fullName>
    </recommendedName>
</protein>
<feature type="region of interest" description="Disordered" evidence="1">
    <location>
        <begin position="110"/>
        <end position="144"/>
    </location>
</feature>
<keyword evidence="4" id="KW-1185">Reference proteome</keyword>
<feature type="compositionally biased region" description="Low complexity" evidence="1">
    <location>
        <begin position="126"/>
        <end position="141"/>
    </location>
</feature>
<evidence type="ECO:0008006" key="5">
    <source>
        <dbReference type="Google" id="ProtNLM"/>
    </source>
</evidence>